<accession>A0ABQ6M445</accession>
<evidence type="ECO:0000256" key="2">
    <source>
        <dbReference type="ARBA" id="ARBA00023002"/>
    </source>
</evidence>
<dbReference type="InterPro" id="IPR002347">
    <property type="entry name" value="SDR_fam"/>
</dbReference>
<keyword evidence="2" id="KW-0560">Oxidoreductase</keyword>
<keyword evidence="4" id="KW-1185">Reference proteome</keyword>
<dbReference type="SUPFAM" id="SSF51735">
    <property type="entry name" value="NAD(P)-binding Rossmann-fold domains"/>
    <property type="match status" value="1"/>
</dbReference>
<comment type="caution">
    <text evidence="3">The sequence shown here is derived from an EMBL/GenBank/DDBJ whole genome shotgun (WGS) entry which is preliminary data.</text>
</comment>
<dbReference type="Gene3D" id="3.40.50.720">
    <property type="entry name" value="NAD(P)-binding Rossmann-like Domain"/>
    <property type="match status" value="1"/>
</dbReference>
<name>A0ABQ6M445_9STRA</name>
<comment type="similarity">
    <text evidence="1">Belongs to the short-chain dehydrogenases/reductases (SDR) family.</text>
</comment>
<evidence type="ECO:0000313" key="3">
    <source>
        <dbReference type="EMBL" id="GMI19110.1"/>
    </source>
</evidence>
<dbReference type="CDD" id="cd05233">
    <property type="entry name" value="SDR_c"/>
    <property type="match status" value="1"/>
</dbReference>
<dbReference type="PANTHER" id="PTHR24321:SF8">
    <property type="entry name" value="ESTRADIOL 17-BETA-DEHYDROGENASE 8-RELATED"/>
    <property type="match status" value="1"/>
</dbReference>
<evidence type="ECO:0000256" key="1">
    <source>
        <dbReference type="ARBA" id="ARBA00006484"/>
    </source>
</evidence>
<dbReference type="PRINTS" id="PR00081">
    <property type="entry name" value="GDHRDH"/>
</dbReference>
<dbReference type="Pfam" id="PF13561">
    <property type="entry name" value="adh_short_C2"/>
    <property type="match status" value="1"/>
</dbReference>
<dbReference type="Proteomes" id="UP001165060">
    <property type="component" value="Unassembled WGS sequence"/>
</dbReference>
<dbReference type="InterPro" id="IPR036291">
    <property type="entry name" value="NAD(P)-bd_dom_sf"/>
</dbReference>
<dbReference type="PANTHER" id="PTHR24321">
    <property type="entry name" value="DEHYDROGENASES, SHORT CHAIN"/>
    <property type="match status" value="1"/>
</dbReference>
<protein>
    <submittedName>
        <fullName evidence="3">Uncharacterized protein</fullName>
    </submittedName>
</protein>
<dbReference type="EMBL" id="BRYB01003683">
    <property type="protein sequence ID" value="GMI19110.1"/>
    <property type="molecule type" value="Genomic_DNA"/>
</dbReference>
<evidence type="ECO:0000313" key="4">
    <source>
        <dbReference type="Proteomes" id="UP001165060"/>
    </source>
</evidence>
<reference evidence="3 4" key="1">
    <citation type="journal article" date="2023" name="Commun. Biol.">
        <title>Genome analysis of Parmales, the sister group of diatoms, reveals the evolutionary specialization of diatoms from phago-mixotrophs to photoautotrophs.</title>
        <authorList>
            <person name="Ban H."/>
            <person name="Sato S."/>
            <person name="Yoshikawa S."/>
            <person name="Yamada K."/>
            <person name="Nakamura Y."/>
            <person name="Ichinomiya M."/>
            <person name="Sato N."/>
            <person name="Blanc-Mathieu R."/>
            <person name="Endo H."/>
            <person name="Kuwata A."/>
            <person name="Ogata H."/>
        </authorList>
    </citation>
    <scope>NUCLEOTIDE SEQUENCE [LARGE SCALE GENOMIC DNA]</scope>
</reference>
<proteinExistence type="inferred from homology"/>
<organism evidence="3 4">
    <name type="scientific">Tetraparma gracilis</name>
    <dbReference type="NCBI Taxonomy" id="2962635"/>
    <lineage>
        <taxon>Eukaryota</taxon>
        <taxon>Sar</taxon>
        <taxon>Stramenopiles</taxon>
        <taxon>Ochrophyta</taxon>
        <taxon>Bolidophyceae</taxon>
        <taxon>Parmales</taxon>
        <taxon>Triparmaceae</taxon>
        <taxon>Tetraparma</taxon>
    </lineage>
</organism>
<gene>
    <name evidence="3" type="ORF">TeGR_g10027</name>
</gene>
<sequence>MVAHLSPLLTPPPLARRYLNAYCASKGALVAFTKNSAHSLRADKIRCNGINIGWTASAAEHRLQVEETGDENWLEKASGKAPFGKLVQPEDIAGLTAFLLSKESGVMTGSVIDMDQNVIGAYD</sequence>